<dbReference type="GO" id="GO:0006409">
    <property type="term" value="P:tRNA export from nucleus"/>
    <property type="evidence" value="ECO:0007669"/>
    <property type="project" value="TreeGrafter"/>
</dbReference>
<dbReference type="InterPro" id="IPR035367">
    <property type="entry name" value="Nrap_D2"/>
</dbReference>
<dbReference type="AlphaFoldDB" id="A0A4P9YEM2"/>
<keyword evidence="5" id="KW-0698">rRNA processing</keyword>
<dbReference type="EMBL" id="ML005637">
    <property type="protein sequence ID" value="RKP17887.1"/>
    <property type="molecule type" value="Genomic_DNA"/>
</dbReference>
<dbReference type="PANTHER" id="PTHR17972">
    <property type="entry name" value="NUCLEOLAR RNA-ASSOCIATED PROTEIN"/>
    <property type="match status" value="1"/>
</dbReference>
<evidence type="ECO:0000256" key="3">
    <source>
        <dbReference type="ARBA" id="ARBA00022884"/>
    </source>
</evidence>
<dbReference type="GO" id="GO:0034456">
    <property type="term" value="C:UTP-C complex"/>
    <property type="evidence" value="ECO:0007669"/>
    <property type="project" value="TreeGrafter"/>
</dbReference>
<evidence type="ECO:0000259" key="6">
    <source>
        <dbReference type="Pfam" id="PF03813"/>
    </source>
</evidence>
<feature type="non-terminal residue" evidence="8">
    <location>
        <position position="370"/>
    </location>
</feature>
<feature type="domain" description="Nrap protein" evidence="6">
    <location>
        <begin position="78"/>
        <end position="209"/>
    </location>
</feature>
<dbReference type="GO" id="GO:0003723">
    <property type="term" value="F:RNA binding"/>
    <property type="evidence" value="ECO:0007669"/>
    <property type="project" value="UniProtKB-KW"/>
</dbReference>
<evidence type="ECO:0000313" key="9">
    <source>
        <dbReference type="Proteomes" id="UP000281549"/>
    </source>
</evidence>
<evidence type="ECO:0000256" key="2">
    <source>
        <dbReference type="ARBA" id="ARBA00006674"/>
    </source>
</evidence>
<dbReference type="InterPro" id="IPR005554">
    <property type="entry name" value="NOL6/Upt22"/>
</dbReference>
<evidence type="ECO:0000256" key="4">
    <source>
        <dbReference type="ARBA" id="ARBA00023242"/>
    </source>
</evidence>
<dbReference type="GO" id="GO:0032040">
    <property type="term" value="C:small-subunit processome"/>
    <property type="evidence" value="ECO:0007669"/>
    <property type="project" value="TreeGrafter"/>
</dbReference>
<dbReference type="GO" id="GO:0032545">
    <property type="term" value="C:CURI complex"/>
    <property type="evidence" value="ECO:0007669"/>
    <property type="project" value="TreeGrafter"/>
</dbReference>
<dbReference type="Pfam" id="PF03813">
    <property type="entry name" value="Nrap"/>
    <property type="match status" value="1"/>
</dbReference>
<evidence type="ECO:0000256" key="5">
    <source>
        <dbReference type="RuleBase" id="RU364032"/>
    </source>
</evidence>
<keyword evidence="3 5" id="KW-0694">RNA-binding</keyword>
<evidence type="ECO:0000259" key="7">
    <source>
        <dbReference type="Pfam" id="PF17403"/>
    </source>
</evidence>
<organism evidence="8 9">
    <name type="scientific">Rozella allomycis (strain CSF55)</name>
    <dbReference type="NCBI Taxonomy" id="988480"/>
    <lineage>
        <taxon>Eukaryota</taxon>
        <taxon>Fungi</taxon>
        <taxon>Fungi incertae sedis</taxon>
        <taxon>Cryptomycota</taxon>
        <taxon>Cryptomycota incertae sedis</taxon>
        <taxon>Rozella</taxon>
    </lineage>
</organism>
<dbReference type="Pfam" id="PF17403">
    <property type="entry name" value="Nrap_D2"/>
    <property type="match status" value="1"/>
</dbReference>
<protein>
    <recommendedName>
        <fullName evidence="5">U3 small nucleolar RNA-associated protein 22</fullName>
    </recommendedName>
</protein>
<keyword evidence="5" id="KW-0690">Ribosome biogenesis</keyword>
<comment type="similarity">
    <text evidence="2 5">Belongs to the NRAP family.</text>
</comment>
<keyword evidence="5" id="KW-0687">Ribonucleoprotein</keyword>
<keyword evidence="4 5" id="KW-0539">Nucleus</keyword>
<evidence type="ECO:0000313" key="8">
    <source>
        <dbReference type="EMBL" id="RKP17887.1"/>
    </source>
</evidence>
<dbReference type="InterPro" id="IPR035082">
    <property type="entry name" value="Nrap_D1"/>
</dbReference>
<dbReference type="Gene3D" id="1.10.1410.10">
    <property type="match status" value="2"/>
</dbReference>
<comment type="subcellular location">
    <subcellularLocation>
        <location evidence="1 5">Nucleus</location>
        <location evidence="1 5">Nucleolus</location>
    </subcellularLocation>
</comment>
<reference evidence="9" key="1">
    <citation type="journal article" date="2018" name="Nat. Microbiol.">
        <title>Leveraging single-cell genomics to expand the fungal tree of life.</title>
        <authorList>
            <person name="Ahrendt S.R."/>
            <person name="Quandt C.A."/>
            <person name="Ciobanu D."/>
            <person name="Clum A."/>
            <person name="Salamov A."/>
            <person name="Andreopoulos B."/>
            <person name="Cheng J.F."/>
            <person name="Woyke T."/>
            <person name="Pelin A."/>
            <person name="Henrissat B."/>
            <person name="Reynolds N.K."/>
            <person name="Benny G.L."/>
            <person name="Smith M.E."/>
            <person name="James T.Y."/>
            <person name="Grigoriev I.V."/>
        </authorList>
    </citation>
    <scope>NUCLEOTIDE SEQUENCE [LARGE SCALE GENOMIC DNA]</scope>
    <source>
        <strain evidence="9">CSF55</strain>
    </source>
</reference>
<name>A0A4P9YEM2_ROZAC</name>
<evidence type="ECO:0000256" key="1">
    <source>
        <dbReference type="ARBA" id="ARBA00004604"/>
    </source>
</evidence>
<sequence length="370" mass="43456">MKTKEEIASFHEAETLYKSNLFRMQMNECLSNISFRETKTKELDTFLKKLHKYLLAPSAVHVVGSYILKTLPRPNLNVDLGVEMPKEMFGEKDHLNYRYFKKKYCFLKGIERMLSKFDENVVVSFVADKWTPFVKIETKFKYTVRLFGIIDSSVFPINKLGPMKNCVRPWLLDESVERDSASELEPTPFYNQMILKDMMMLFHLHYLSEIGINSELKNGMNLAKLWTRKQGVEMNTFIVSMIFAFLIKEKDMSVNMSSYQMFRMFLTFLGGLENRVYTICENFIVSEKVMDNFKNEMFLKFDDFVLLDPTGLFNLFGFESNGFWKTVKEKAKVSLNVLDGEDDLKCFNFLFLKQINEISYFDGIYLIQGK</sequence>
<dbReference type="GO" id="GO:0006364">
    <property type="term" value="P:rRNA processing"/>
    <property type="evidence" value="ECO:0007669"/>
    <property type="project" value="UniProtKB-KW"/>
</dbReference>
<accession>A0A4P9YEM2</accession>
<feature type="domain" description="Nrap protein" evidence="7">
    <location>
        <begin position="216"/>
        <end position="353"/>
    </location>
</feature>
<gene>
    <name evidence="8" type="ORF">ROZALSC1DRAFT_30348</name>
</gene>
<proteinExistence type="inferred from homology"/>
<dbReference type="PANTHER" id="PTHR17972:SF0">
    <property type="entry name" value="NUCLEOLAR PROTEIN 6"/>
    <property type="match status" value="1"/>
</dbReference>
<dbReference type="Proteomes" id="UP000281549">
    <property type="component" value="Unassembled WGS sequence"/>
</dbReference>